<dbReference type="SUPFAM" id="SSF48452">
    <property type="entry name" value="TPR-like"/>
    <property type="match status" value="2"/>
</dbReference>
<evidence type="ECO:0000313" key="8">
    <source>
        <dbReference type="Proteomes" id="UP000319353"/>
    </source>
</evidence>
<reference evidence="7 8" key="1">
    <citation type="journal article" date="2019" name="Nat. Microbiol.">
        <title>Mediterranean grassland soil C-N compound turnover is dependent on rainfall and depth, and is mediated by genomically divergent microorganisms.</title>
        <authorList>
            <person name="Diamond S."/>
            <person name="Andeer P.F."/>
            <person name="Li Z."/>
            <person name="Crits-Christoph A."/>
            <person name="Burstein D."/>
            <person name="Anantharaman K."/>
            <person name="Lane K.R."/>
            <person name="Thomas B.C."/>
            <person name="Pan C."/>
            <person name="Northen T.R."/>
            <person name="Banfield J.F."/>
        </authorList>
    </citation>
    <scope>NUCLEOTIDE SEQUENCE [LARGE SCALE GENOMIC DNA]</scope>
    <source>
        <strain evidence="7">NP_4</strain>
    </source>
</reference>
<keyword evidence="2" id="KW-0963">Cytoplasm</keyword>
<sequence length="446" mass="48659">MRSRRTRRRSAVAVRGAATLGQRIRAVRQSRGMTQRDLASGACSISFVSMVEHDLVRPSLATMRILAERLGRPLSQFFDEGPVPGPHLRMQHAEALLRQHRFAEALDAFIAVSTPRNAADHARRELGAGQALAGLRRFEEAQAHLRTAVARAAVSGDPEMIAAAANALGFLAFRKRRFSEAQEIFQGAFQRLRSSGLQHTEVYGKLLANLGRVFVELGLPAQALEYFREASETLVAAGDPFHLGLLYFNVGVAWERQQSFDRARESLQKAAELFAIHENVRLLGMVKRSLGMLHLERGELAAARADLETSLRLAGQSGDDEGTAQTLVELARLRARDGDAAGAQRAAEDAATLAARIHDEAEVARAKAALADALGAAGKWDDAAVRYQEAVVAFQALGMTGEVVRVCRDLGFLWMRLEKPEQAAHWFAQAFALQGPPTAWPAGHTP</sequence>
<comment type="subcellular location">
    <subcellularLocation>
        <location evidence="1">Cytoplasm</location>
    </subcellularLocation>
</comment>
<comment type="similarity">
    <text evidence="5">Belongs to the Rap family.</text>
</comment>
<dbReference type="CDD" id="cd00093">
    <property type="entry name" value="HTH_XRE"/>
    <property type="match status" value="1"/>
</dbReference>
<dbReference type="Gene3D" id="1.25.40.10">
    <property type="entry name" value="Tetratricopeptide repeat domain"/>
    <property type="match status" value="2"/>
</dbReference>
<dbReference type="PANTHER" id="PTHR46630:SF1">
    <property type="entry name" value="TETRATRICOPEPTIDE REPEAT PROTEIN 29"/>
    <property type="match status" value="1"/>
</dbReference>
<dbReference type="PROSITE" id="PS50943">
    <property type="entry name" value="HTH_CROC1"/>
    <property type="match status" value="1"/>
</dbReference>
<dbReference type="GO" id="GO:0005737">
    <property type="term" value="C:cytoplasm"/>
    <property type="evidence" value="ECO:0007669"/>
    <property type="project" value="UniProtKB-SubCell"/>
</dbReference>
<dbReference type="Proteomes" id="UP000319353">
    <property type="component" value="Unassembled WGS sequence"/>
</dbReference>
<gene>
    <name evidence="7" type="ORF">E6H01_10935</name>
</gene>
<dbReference type="InterPro" id="IPR051476">
    <property type="entry name" value="Bac_ResReg_Asp_Phosphatase"/>
</dbReference>
<dbReference type="InterPro" id="IPR019734">
    <property type="entry name" value="TPR_rpt"/>
</dbReference>
<evidence type="ECO:0000256" key="3">
    <source>
        <dbReference type="ARBA" id="ARBA00022737"/>
    </source>
</evidence>
<dbReference type="Pfam" id="PF01381">
    <property type="entry name" value="HTH_3"/>
    <property type="match status" value="1"/>
</dbReference>
<evidence type="ECO:0000256" key="5">
    <source>
        <dbReference type="ARBA" id="ARBA00038253"/>
    </source>
</evidence>
<organism evidence="7 8">
    <name type="scientific">Candidatus Segetimicrobium genomatis</name>
    <dbReference type="NCBI Taxonomy" id="2569760"/>
    <lineage>
        <taxon>Bacteria</taxon>
        <taxon>Bacillati</taxon>
        <taxon>Candidatus Sysuimicrobiota</taxon>
        <taxon>Candidatus Sysuimicrobiia</taxon>
        <taxon>Candidatus Sysuimicrobiales</taxon>
        <taxon>Candidatus Segetimicrobiaceae</taxon>
        <taxon>Candidatus Segetimicrobium</taxon>
    </lineage>
</organism>
<dbReference type="PANTHER" id="PTHR46630">
    <property type="entry name" value="TETRATRICOPEPTIDE REPEAT PROTEIN 29"/>
    <property type="match status" value="1"/>
</dbReference>
<dbReference type="Gene3D" id="1.10.260.40">
    <property type="entry name" value="lambda repressor-like DNA-binding domains"/>
    <property type="match status" value="1"/>
</dbReference>
<dbReference type="GO" id="GO:0003677">
    <property type="term" value="F:DNA binding"/>
    <property type="evidence" value="ECO:0007669"/>
    <property type="project" value="InterPro"/>
</dbReference>
<dbReference type="InterPro" id="IPR010982">
    <property type="entry name" value="Lambda_DNA-bd_dom_sf"/>
</dbReference>
<evidence type="ECO:0000256" key="4">
    <source>
        <dbReference type="ARBA" id="ARBA00022803"/>
    </source>
</evidence>
<comment type="caution">
    <text evidence="7">The sequence shown here is derived from an EMBL/GenBank/DDBJ whole genome shotgun (WGS) entry which is preliminary data.</text>
</comment>
<dbReference type="SMART" id="SM00530">
    <property type="entry name" value="HTH_XRE"/>
    <property type="match status" value="1"/>
</dbReference>
<dbReference type="SMART" id="SM00028">
    <property type="entry name" value="TPR"/>
    <property type="match status" value="7"/>
</dbReference>
<dbReference type="InterPro" id="IPR001387">
    <property type="entry name" value="Cro/C1-type_HTH"/>
</dbReference>
<evidence type="ECO:0000256" key="1">
    <source>
        <dbReference type="ARBA" id="ARBA00004496"/>
    </source>
</evidence>
<evidence type="ECO:0000256" key="2">
    <source>
        <dbReference type="ARBA" id="ARBA00022490"/>
    </source>
</evidence>
<dbReference type="EMBL" id="VBAL01000134">
    <property type="protein sequence ID" value="TMI99476.1"/>
    <property type="molecule type" value="Genomic_DNA"/>
</dbReference>
<proteinExistence type="inferred from homology"/>
<dbReference type="AlphaFoldDB" id="A0A537KVD3"/>
<dbReference type="Pfam" id="PF13424">
    <property type="entry name" value="TPR_12"/>
    <property type="match status" value="1"/>
</dbReference>
<keyword evidence="4" id="KW-0802">TPR repeat</keyword>
<dbReference type="SUPFAM" id="SSF47413">
    <property type="entry name" value="lambda repressor-like DNA-binding domains"/>
    <property type="match status" value="1"/>
</dbReference>
<name>A0A537KVD3_9BACT</name>
<dbReference type="InterPro" id="IPR011990">
    <property type="entry name" value="TPR-like_helical_dom_sf"/>
</dbReference>
<keyword evidence="3" id="KW-0677">Repeat</keyword>
<evidence type="ECO:0000259" key="6">
    <source>
        <dbReference type="PROSITE" id="PS50943"/>
    </source>
</evidence>
<protein>
    <submittedName>
        <fullName evidence="7">Tetratricopeptide repeat protein</fullName>
    </submittedName>
</protein>
<evidence type="ECO:0000313" key="7">
    <source>
        <dbReference type="EMBL" id="TMI99476.1"/>
    </source>
</evidence>
<feature type="domain" description="HTH cro/C1-type" evidence="6">
    <location>
        <begin position="24"/>
        <end position="77"/>
    </location>
</feature>
<accession>A0A537KVD3</accession>